<evidence type="ECO:0000256" key="1">
    <source>
        <dbReference type="SAM" id="MobiDB-lite"/>
    </source>
</evidence>
<organism evidence="2 3">
    <name type="scientific">Pleurodeles waltl</name>
    <name type="common">Iberian ribbed newt</name>
    <dbReference type="NCBI Taxonomy" id="8319"/>
    <lineage>
        <taxon>Eukaryota</taxon>
        <taxon>Metazoa</taxon>
        <taxon>Chordata</taxon>
        <taxon>Craniata</taxon>
        <taxon>Vertebrata</taxon>
        <taxon>Euteleostomi</taxon>
        <taxon>Amphibia</taxon>
        <taxon>Batrachia</taxon>
        <taxon>Caudata</taxon>
        <taxon>Salamandroidea</taxon>
        <taxon>Salamandridae</taxon>
        <taxon>Pleurodelinae</taxon>
        <taxon>Pleurodeles</taxon>
    </lineage>
</organism>
<name>A0AAV7NV32_PLEWA</name>
<dbReference type="EMBL" id="JANPWB010000012">
    <property type="protein sequence ID" value="KAJ1118233.1"/>
    <property type="molecule type" value="Genomic_DNA"/>
</dbReference>
<protein>
    <submittedName>
        <fullName evidence="2">Uncharacterized protein</fullName>
    </submittedName>
</protein>
<proteinExistence type="predicted"/>
<evidence type="ECO:0000313" key="2">
    <source>
        <dbReference type="EMBL" id="KAJ1118233.1"/>
    </source>
</evidence>
<feature type="region of interest" description="Disordered" evidence="1">
    <location>
        <begin position="1"/>
        <end position="45"/>
    </location>
</feature>
<keyword evidence="3" id="KW-1185">Reference proteome</keyword>
<evidence type="ECO:0000313" key="3">
    <source>
        <dbReference type="Proteomes" id="UP001066276"/>
    </source>
</evidence>
<comment type="caution">
    <text evidence="2">The sequence shown here is derived from an EMBL/GenBank/DDBJ whole genome shotgun (WGS) entry which is preliminary data.</text>
</comment>
<sequence>MPGVFVLEQNTGGADQREDQRDWRRSRRSRSRRRQEFLGGRQFRGADTLTVPTLGRRPLAPGSTRLGPATLQEKRGQVSDVGVNYYIGKIVPLSELMASGIPHRGITSRMKNVAADLASRWTHGPVSIHVEKGQTTAKRYL</sequence>
<dbReference type="Proteomes" id="UP001066276">
    <property type="component" value="Chromosome 8"/>
</dbReference>
<gene>
    <name evidence="2" type="ORF">NDU88_006428</name>
</gene>
<feature type="compositionally biased region" description="Basic residues" evidence="1">
    <location>
        <begin position="24"/>
        <end position="33"/>
    </location>
</feature>
<dbReference type="AlphaFoldDB" id="A0AAV7NV32"/>
<accession>A0AAV7NV32</accession>
<reference evidence="2" key="1">
    <citation type="journal article" date="2022" name="bioRxiv">
        <title>Sequencing and chromosome-scale assembly of the giantPleurodeles waltlgenome.</title>
        <authorList>
            <person name="Brown T."/>
            <person name="Elewa A."/>
            <person name="Iarovenko S."/>
            <person name="Subramanian E."/>
            <person name="Araus A.J."/>
            <person name="Petzold A."/>
            <person name="Susuki M."/>
            <person name="Suzuki K.-i.T."/>
            <person name="Hayashi T."/>
            <person name="Toyoda A."/>
            <person name="Oliveira C."/>
            <person name="Osipova E."/>
            <person name="Leigh N.D."/>
            <person name="Simon A."/>
            <person name="Yun M.H."/>
        </authorList>
    </citation>
    <scope>NUCLEOTIDE SEQUENCE</scope>
    <source>
        <strain evidence="2">20211129_DDA</strain>
        <tissue evidence="2">Liver</tissue>
    </source>
</reference>